<organism evidence="2 3">
    <name type="scientific">Microthlaspi erraticum</name>
    <dbReference type="NCBI Taxonomy" id="1685480"/>
    <lineage>
        <taxon>Eukaryota</taxon>
        <taxon>Viridiplantae</taxon>
        <taxon>Streptophyta</taxon>
        <taxon>Embryophyta</taxon>
        <taxon>Tracheophyta</taxon>
        <taxon>Spermatophyta</taxon>
        <taxon>Magnoliopsida</taxon>
        <taxon>eudicotyledons</taxon>
        <taxon>Gunneridae</taxon>
        <taxon>Pentapetalae</taxon>
        <taxon>rosids</taxon>
        <taxon>malvids</taxon>
        <taxon>Brassicales</taxon>
        <taxon>Brassicaceae</taxon>
        <taxon>Coluteocarpeae</taxon>
        <taxon>Microthlaspi</taxon>
    </lineage>
</organism>
<feature type="chain" id="PRO_5025473134" description="Knottin scorpion toxin-like domain-containing protein" evidence="1">
    <location>
        <begin position="26"/>
        <end position="103"/>
    </location>
</feature>
<evidence type="ECO:0000313" key="2">
    <source>
        <dbReference type="EMBL" id="CAA7036035.1"/>
    </source>
</evidence>
<evidence type="ECO:0000256" key="1">
    <source>
        <dbReference type="SAM" id="SignalP"/>
    </source>
</evidence>
<gene>
    <name evidence="2" type="ORF">MERR_LOCUS23270</name>
</gene>
<protein>
    <recommendedName>
        <fullName evidence="4">Knottin scorpion toxin-like domain-containing protein</fullName>
    </recommendedName>
</protein>
<dbReference type="EMBL" id="CACVBM020001163">
    <property type="protein sequence ID" value="CAA7036035.1"/>
    <property type="molecule type" value="Genomic_DNA"/>
</dbReference>
<keyword evidence="3" id="KW-1185">Reference proteome</keyword>
<dbReference type="Gene3D" id="3.30.30.10">
    <property type="entry name" value="Knottin, scorpion toxin-like"/>
    <property type="match status" value="1"/>
</dbReference>
<comment type="caution">
    <text evidence="2">The sequence shown here is derived from an EMBL/GenBank/DDBJ whole genome shotgun (WGS) entry which is preliminary data.</text>
</comment>
<dbReference type="SUPFAM" id="SSF57095">
    <property type="entry name" value="Scorpion toxin-like"/>
    <property type="match status" value="1"/>
</dbReference>
<dbReference type="InterPro" id="IPR036574">
    <property type="entry name" value="Scorpion_toxin-like_sf"/>
</dbReference>
<feature type="signal peptide" evidence="1">
    <location>
        <begin position="1"/>
        <end position="25"/>
    </location>
</feature>
<dbReference type="Proteomes" id="UP000467841">
    <property type="component" value="Unassembled WGS sequence"/>
</dbReference>
<accession>A0A6D2JGL8</accession>
<keyword evidence="1" id="KW-0732">Signal</keyword>
<name>A0A6D2JGL8_9BRAS</name>
<proteinExistence type="predicted"/>
<dbReference type="AlphaFoldDB" id="A0A6D2JGL8"/>
<reference evidence="2" key="1">
    <citation type="submission" date="2020-01" db="EMBL/GenBank/DDBJ databases">
        <authorList>
            <person name="Mishra B."/>
        </authorList>
    </citation>
    <scope>NUCLEOTIDE SEQUENCE [LARGE SCALE GENOMIC DNA]</scope>
</reference>
<sequence length="103" mass="11772">MKSVSILALLFVLFFVLFETPKIKAQVQECVREYDAGFGDFDDFTLCRIPGYPFSSLCSLTCQRTRDAKGGICKRDKTTDYQCFCDYCNPTTPYFTTKSLILD</sequence>
<evidence type="ECO:0000313" key="3">
    <source>
        <dbReference type="Proteomes" id="UP000467841"/>
    </source>
</evidence>
<evidence type="ECO:0008006" key="4">
    <source>
        <dbReference type="Google" id="ProtNLM"/>
    </source>
</evidence>